<feature type="domain" description="SHOCT" evidence="1">
    <location>
        <begin position="8"/>
        <end position="34"/>
    </location>
</feature>
<evidence type="ECO:0000313" key="3">
    <source>
        <dbReference type="Proteomes" id="UP001146336"/>
    </source>
</evidence>
<dbReference type="Proteomes" id="UP001146336">
    <property type="component" value="Unassembled WGS sequence"/>
</dbReference>
<proteinExistence type="predicted"/>
<keyword evidence="3" id="KW-1185">Reference proteome</keyword>
<protein>
    <submittedName>
        <fullName evidence="2">SHOCT domain-containing protein</fullName>
    </submittedName>
</protein>
<accession>A0ABT6D0T5</accession>
<dbReference type="InterPro" id="IPR018649">
    <property type="entry name" value="SHOCT"/>
</dbReference>
<dbReference type="RefSeq" id="WP_199404051.1">
    <property type="nucleotide sequence ID" value="NZ_JAOZFC020000001.1"/>
</dbReference>
<organism evidence="2 3">
    <name type="scientific">Weissella fermenti</name>
    <dbReference type="NCBI Taxonomy" id="2987699"/>
    <lineage>
        <taxon>Bacteria</taxon>
        <taxon>Bacillati</taxon>
        <taxon>Bacillota</taxon>
        <taxon>Bacilli</taxon>
        <taxon>Lactobacillales</taxon>
        <taxon>Lactobacillaceae</taxon>
        <taxon>Weissella</taxon>
    </lineage>
</organism>
<comment type="caution">
    <text evidence="2">The sequence shown here is derived from an EMBL/GenBank/DDBJ whole genome shotgun (WGS) entry which is preliminary data.</text>
</comment>
<dbReference type="EMBL" id="JAOZFC020000001">
    <property type="protein sequence ID" value="MDF9298887.1"/>
    <property type="molecule type" value="Genomic_DNA"/>
</dbReference>
<evidence type="ECO:0000313" key="2">
    <source>
        <dbReference type="EMBL" id="MDF9298887.1"/>
    </source>
</evidence>
<sequence length="236" mass="26048">MNDDLIQKLKGYKELLDSGILSQEEFDELKTKALADFGNEKTASSNTIATEEDSPAVSQPQTVVNPEIGGGQSNYVLPEVNFQHVPLEGEVKAKIAQYKSMLGFSTDTTNVLFGEQPIHDADDLKNVTMALSITGNNIVSFEPEGILIIGLSASVQFNGKNMFVPYGDIEALTYYRAMLGYDHFTFVAKGEIFDFAFKVQLDTVLRMTLKLPGVFGIIKQDQFLQSIADKYPDIAQ</sequence>
<reference evidence="2" key="1">
    <citation type="submission" date="2023-03" db="EMBL/GenBank/DDBJ databases">
        <title>Comparative genomics of Weissella fermenti BK2, and weissella type species.</title>
        <authorList>
            <person name="Lee J.K."/>
            <person name="Baek J.H."/>
            <person name="Kim J.M."/>
            <person name="Choi D.G."/>
            <person name="Jeon C.O."/>
        </authorList>
    </citation>
    <scope>NUCLEOTIDE SEQUENCE</scope>
    <source>
        <strain evidence="2">BK2</strain>
    </source>
</reference>
<evidence type="ECO:0000259" key="1">
    <source>
        <dbReference type="Pfam" id="PF09851"/>
    </source>
</evidence>
<name>A0ABT6D0T5_9LACO</name>
<gene>
    <name evidence="2" type="ORF">OIT47_000955</name>
</gene>
<dbReference type="Pfam" id="PF09851">
    <property type="entry name" value="SHOCT"/>
    <property type="match status" value="1"/>
</dbReference>